<dbReference type="KEGG" id="lfc:LFE_1860"/>
<reference evidence="1 2" key="1">
    <citation type="journal article" date="2012" name="J. Bacteriol.">
        <title>Complete Genome Sequence of Leptospirillum ferrooxidans Strain C2-3, Isolated from a Fresh Volcanic Ash Deposit on the Island of Miyake, Japan.</title>
        <authorList>
            <person name="Fujimura R."/>
            <person name="Sato Y."/>
            <person name="Nishizawa T."/>
            <person name="Oshima K."/>
            <person name="Kim S.-W."/>
            <person name="Hattori M."/>
            <person name="Kamijo T."/>
            <person name="Ohta H."/>
        </authorList>
    </citation>
    <scope>NUCLEOTIDE SEQUENCE [LARGE SCALE GENOMIC DNA]</scope>
    <source>
        <strain evidence="1 2">C2-3</strain>
    </source>
</reference>
<dbReference type="STRING" id="1162668.LFE_1860"/>
<sequence length="46" mass="5098">MVLSEPEIEHCAYRLENPEAIKVARRIFEGVAAEYGIALNEAPLPS</sequence>
<name>I0IQI9_LEPFC</name>
<keyword evidence="2" id="KW-1185">Reference proteome</keyword>
<reference evidence="2" key="2">
    <citation type="submission" date="2012-03" db="EMBL/GenBank/DDBJ databases">
        <title>The complete genome sequence of the pioneer microbe on fresh volcanic deposit, Leptospirillum ferrooxidans strain C2-3.</title>
        <authorList>
            <person name="Fujimura R."/>
            <person name="Sato Y."/>
            <person name="Nishizawa T."/>
            <person name="Nanba K."/>
            <person name="Oshima K."/>
            <person name="Hattori M."/>
            <person name="Kamijo T."/>
            <person name="Ohta H."/>
        </authorList>
    </citation>
    <scope>NUCLEOTIDE SEQUENCE [LARGE SCALE GENOMIC DNA]</scope>
    <source>
        <strain evidence="2">C2-3</strain>
    </source>
</reference>
<dbReference type="RefSeq" id="WP_014450022.1">
    <property type="nucleotide sequence ID" value="NC_017094.1"/>
</dbReference>
<organism evidence="1 2">
    <name type="scientific">Leptospirillum ferrooxidans (strain C2-3)</name>
    <dbReference type="NCBI Taxonomy" id="1162668"/>
    <lineage>
        <taxon>Bacteria</taxon>
        <taxon>Pseudomonadati</taxon>
        <taxon>Nitrospirota</taxon>
        <taxon>Nitrospiria</taxon>
        <taxon>Nitrospirales</taxon>
        <taxon>Nitrospiraceae</taxon>
        <taxon>Leptospirillum</taxon>
    </lineage>
</organism>
<gene>
    <name evidence="1" type="ordered locus">LFE_1860</name>
</gene>
<dbReference type="Proteomes" id="UP000007382">
    <property type="component" value="Chromosome"/>
</dbReference>
<evidence type="ECO:0000313" key="2">
    <source>
        <dbReference type="Proteomes" id="UP000007382"/>
    </source>
</evidence>
<dbReference type="AlphaFoldDB" id="I0IQI9"/>
<dbReference type="HOGENOM" id="CLU_3185351_0_0_0"/>
<proteinExistence type="predicted"/>
<dbReference type="EMBL" id="AP012342">
    <property type="protein sequence ID" value="BAM07538.1"/>
    <property type="molecule type" value="Genomic_DNA"/>
</dbReference>
<accession>I0IQI9</accession>
<protein>
    <submittedName>
        <fullName evidence="1">Uncharacterized protein</fullName>
    </submittedName>
</protein>
<dbReference type="PATRIC" id="fig|1162668.3.peg.2214"/>
<evidence type="ECO:0000313" key="1">
    <source>
        <dbReference type="EMBL" id="BAM07538.1"/>
    </source>
</evidence>